<evidence type="ECO:0000313" key="2">
    <source>
        <dbReference type="Proteomes" id="UP000410967"/>
    </source>
</evidence>
<accession>A0A5L6UKX7</accession>
<feature type="non-terminal residue" evidence="1">
    <location>
        <position position="184"/>
    </location>
</feature>
<dbReference type="EMBL" id="AACKDQ010000091">
    <property type="protein sequence ID" value="EAK9318613.1"/>
    <property type="molecule type" value="Genomic_DNA"/>
</dbReference>
<reference evidence="1 2" key="1">
    <citation type="submission" date="2019-04" db="EMBL/GenBank/DDBJ databases">
        <authorList>
            <consortium name="GenomeTrakr network: Whole genome sequencing for foodborne pathogen traceback"/>
        </authorList>
    </citation>
    <scope>NUCLEOTIDE SEQUENCE [LARGE SCALE GENOMIC DNA]</scope>
    <source>
        <strain evidence="1 2">PHLUSALM00088</strain>
    </source>
</reference>
<gene>
    <name evidence="1" type="ORF">FA835_16080</name>
</gene>
<proteinExistence type="predicted"/>
<comment type="caution">
    <text evidence="1">The sequence shown here is derived from an EMBL/GenBank/DDBJ whole genome shotgun (WGS) entry which is preliminary data.</text>
</comment>
<dbReference type="Proteomes" id="UP000410967">
    <property type="component" value="Unassembled WGS sequence"/>
</dbReference>
<protein>
    <submittedName>
        <fullName evidence="1">DNA primase</fullName>
    </submittedName>
</protein>
<evidence type="ECO:0000313" key="1">
    <source>
        <dbReference type="EMBL" id="EAK9318613.1"/>
    </source>
</evidence>
<sequence>MYEQIPDELKKLKQWCAFQLVWDEERGKNKKIPMNANTGAYGNSVDERTWADFETALASLEKYQFDGLGFYFKAPYFGVDIDDIKDDIQDYLYGNTENIAGEFIQTLASYTEYSVSGTGIHIIAKGDFPEGGRRKGNIEMYPDGRFFVMTGQVIDNYRQVNEATSAIKYLHTKYIGTNEVRQTN</sequence>
<name>A0A5L6UKX7_LISMN</name>
<organism evidence="1 2">
    <name type="scientific">Listeria monocytogenes</name>
    <dbReference type="NCBI Taxonomy" id="1639"/>
    <lineage>
        <taxon>Bacteria</taxon>
        <taxon>Bacillati</taxon>
        <taxon>Bacillota</taxon>
        <taxon>Bacilli</taxon>
        <taxon>Bacillales</taxon>
        <taxon>Listeriaceae</taxon>
        <taxon>Listeria</taxon>
    </lineage>
</organism>
<dbReference type="AlphaFoldDB" id="A0A5L6UKX7"/>